<organism evidence="1 2">
    <name type="scientific">Magnusiomyces paraingens</name>
    <dbReference type="NCBI Taxonomy" id="2606893"/>
    <lineage>
        <taxon>Eukaryota</taxon>
        <taxon>Fungi</taxon>
        <taxon>Dikarya</taxon>
        <taxon>Ascomycota</taxon>
        <taxon>Saccharomycotina</taxon>
        <taxon>Dipodascomycetes</taxon>
        <taxon>Dipodascales</taxon>
        <taxon>Dipodascaceae</taxon>
        <taxon>Magnusiomyces</taxon>
    </lineage>
</organism>
<dbReference type="EMBL" id="CABVLU010000004">
    <property type="protein sequence ID" value="VVT56830.1"/>
    <property type="molecule type" value="Genomic_DNA"/>
</dbReference>
<dbReference type="Proteomes" id="UP000398389">
    <property type="component" value="Unassembled WGS sequence"/>
</dbReference>
<sequence>MATSTVYLANLSKNINNEALNIPADASLVNYFVEPLPELVLSQNQASSGTPEPQAGAQIFGPTKYLVQKDVFNTPETFNSFNQDQYLISSTFTFFATSLDYHDFGTIPEATTPPHVAQHLKFGKPIINSSTIGSKNFNFSTLTAELDVKSSNLPSSVYSFHFSRFITASKFERELKKSLRLADESAISFNKKLKNFVTQTDELFSYHPYYLDSNSSNYLQLAKEIEALKVKSQFSDMGVEMDVLLGVS</sequence>
<dbReference type="GeneID" id="43584131"/>
<evidence type="ECO:0000313" key="1">
    <source>
        <dbReference type="EMBL" id="VVT56830.1"/>
    </source>
</evidence>
<name>A0A5E8C1I8_9ASCO</name>
<accession>A0A5E8C1I8</accession>
<keyword evidence="2" id="KW-1185">Reference proteome</keyword>
<proteinExistence type="predicted"/>
<evidence type="ECO:0000313" key="2">
    <source>
        <dbReference type="Proteomes" id="UP000398389"/>
    </source>
</evidence>
<reference evidence="1 2" key="1">
    <citation type="submission" date="2019-09" db="EMBL/GenBank/DDBJ databases">
        <authorList>
            <person name="Brejova B."/>
        </authorList>
    </citation>
    <scope>NUCLEOTIDE SEQUENCE [LARGE SCALE GENOMIC DNA]</scope>
</reference>
<gene>
    <name evidence="1" type="ORF">SAPINGB_P005317</name>
</gene>
<dbReference type="AlphaFoldDB" id="A0A5E8C1I8"/>
<dbReference type="RefSeq" id="XP_031855922.1">
    <property type="nucleotide sequence ID" value="XM_032000031.1"/>
</dbReference>
<protein>
    <submittedName>
        <fullName evidence="1">Uncharacterized protein</fullName>
    </submittedName>
</protein>